<dbReference type="PANTHER" id="PTHR30237">
    <property type="entry name" value="MURAMOYLTETRAPEPTIDE CARBOXYPEPTIDASE"/>
    <property type="match status" value="1"/>
</dbReference>
<keyword evidence="4" id="KW-0378">Hydrolase</keyword>
<sequence length="343" mass="35982">MVVAAGATPVSSRELIRRLLGAGLRRRKAEALRPRRAGQSLVRARRLSPGDTVAVVAPAGPVPADRLDAGLAVLRSWGLEVRELPGTRGRYEPLDYLAADDASRAADLMAAWCDPDVAAVFCARGGYGVQRMVDLLDWDALAAAGPKVLIGFSDVTALHQAFGARLGASTIHGPVVTSLGSGDDESRAHLRAMLFDPGQAMTLTPEPVEVLLPGRAEGVLVGGNVALLSADVGTRTSVPAEGAIAVVEDVDEDLYRLDRMLTHLLRAGWFDGVRGIAVGQLTGCGTPESLRGLVRDRLVPLGVPTLFGVPTGHADRNLAFPTGVPAVLDADRGMLALREPALL</sequence>
<dbReference type="InterPro" id="IPR027461">
    <property type="entry name" value="Carboxypeptidase_A_C_sf"/>
</dbReference>
<dbReference type="InterPro" id="IPR029062">
    <property type="entry name" value="Class_I_gatase-like"/>
</dbReference>
<dbReference type="InterPro" id="IPR040921">
    <property type="entry name" value="Peptidase_S66C"/>
</dbReference>
<keyword evidence="3" id="KW-0645">Protease</keyword>
<name>A0ABS7RNH4_9ACTN</name>
<dbReference type="CDD" id="cd07025">
    <property type="entry name" value="Peptidase_S66"/>
    <property type="match status" value="1"/>
</dbReference>
<dbReference type="Gene3D" id="3.50.30.60">
    <property type="entry name" value="LD-carboxypeptidase A C-terminal domain-like"/>
    <property type="match status" value="1"/>
</dbReference>
<dbReference type="InterPro" id="IPR003507">
    <property type="entry name" value="S66_fam"/>
</dbReference>
<dbReference type="SUPFAM" id="SSF141986">
    <property type="entry name" value="LD-carboxypeptidase A C-terminal domain-like"/>
    <property type="match status" value="1"/>
</dbReference>
<accession>A0ABS7RNH4</accession>
<dbReference type="Proteomes" id="UP000754710">
    <property type="component" value="Unassembled WGS sequence"/>
</dbReference>
<keyword evidence="5" id="KW-0720">Serine protease</keyword>
<dbReference type="PANTHER" id="PTHR30237:SF2">
    <property type="entry name" value="MUREIN TETRAPEPTIDE CARBOXYPEPTIDASE"/>
    <property type="match status" value="1"/>
</dbReference>
<dbReference type="EMBL" id="JAIEZQ010000002">
    <property type="protein sequence ID" value="MBY9075082.1"/>
    <property type="molecule type" value="Genomic_DNA"/>
</dbReference>
<comment type="caution">
    <text evidence="8">The sequence shown here is derived from an EMBL/GenBank/DDBJ whole genome shotgun (WGS) entry which is preliminary data.</text>
</comment>
<keyword evidence="9" id="KW-1185">Reference proteome</keyword>
<dbReference type="Pfam" id="PF17676">
    <property type="entry name" value="Peptidase_S66C"/>
    <property type="match status" value="1"/>
</dbReference>
<evidence type="ECO:0000256" key="1">
    <source>
        <dbReference type="ARBA" id="ARBA00010233"/>
    </source>
</evidence>
<protein>
    <submittedName>
        <fullName evidence="8">LD-carboxypeptidase</fullName>
    </submittedName>
</protein>
<proteinExistence type="inferred from homology"/>
<evidence type="ECO:0000313" key="9">
    <source>
        <dbReference type="Proteomes" id="UP000754710"/>
    </source>
</evidence>
<feature type="domain" description="LD-carboxypeptidase N-terminal" evidence="6">
    <location>
        <begin position="53"/>
        <end position="173"/>
    </location>
</feature>
<reference evidence="8 9" key="1">
    <citation type="submission" date="2021-08" db="EMBL/GenBank/DDBJ databases">
        <title>Nocardioides bacterium WL0053 sp. nov., isolated from the sediment.</title>
        <authorList>
            <person name="Wang L."/>
            <person name="Zhang D."/>
            <person name="Zhang A."/>
        </authorList>
    </citation>
    <scope>NUCLEOTIDE SEQUENCE [LARGE SCALE GENOMIC DNA]</scope>
    <source>
        <strain evidence="8 9">WL0053</strain>
    </source>
</reference>
<dbReference type="Gene3D" id="3.40.50.10740">
    <property type="entry name" value="Class I glutamine amidotransferase-like"/>
    <property type="match status" value="1"/>
</dbReference>
<keyword evidence="2" id="KW-0121">Carboxypeptidase</keyword>
<dbReference type="InterPro" id="IPR040449">
    <property type="entry name" value="Peptidase_S66_N"/>
</dbReference>
<evidence type="ECO:0000256" key="3">
    <source>
        <dbReference type="ARBA" id="ARBA00022670"/>
    </source>
</evidence>
<evidence type="ECO:0000256" key="4">
    <source>
        <dbReference type="ARBA" id="ARBA00022801"/>
    </source>
</evidence>
<evidence type="ECO:0000313" key="8">
    <source>
        <dbReference type="EMBL" id="MBY9075082.1"/>
    </source>
</evidence>
<dbReference type="SUPFAM" id="SSF52317">
    <property type="entry name" value="Class I glutamine amidotransferase-like"/>
    <property type="match status" value="1"/>
</dbReference>
<gene>
    <name evidence="8" type="ORF">K1X13_09650</name>
</gene>
<evidence type="ECO:0000256" key="2">
    <source>
        <dbReference type="ARBA" id="ARBA00022645"/>
    </source>
</evidence>
<evidence type="ECO:0000259" key="6">
    <source>
        <dbReference type="Pfam" id="PF02016"/>
    </source>
</evidence>
<comment type="similarity">
    <text evidence="1">Belongs to the peptidase S66 family.</text>
</comment>
<feature type="domain" description="LD-carboxypeptidase C-terminal" evidence="7">
    <location>
        <begin position="217"/>
        <end position="327"/>
    </location>
</feature>
<evidence type="ECO:0000259" key="7">
    <source>
        <dbReference type="Pfam" id="PF17676"/>
    </source>
</evidence>
<dbReference type="PIRSF" id="PIRSF028757">
    <property type="entry name" value="LD-carboxypeptidase"/>
    <property type="match status" value="1"/>
</dbReference>
<evidence type="ECO:0000256" key="5">
    <source>
        <dbReference type="ARBA" id="ARBA00022825"/>
    </source>
</evidence>
<organism evidence="8 9">
    <name type="scientific">Nocardioides jiangsuensis</name>
    <dbReference type="NCBI Taxonomy" id="2866161"/>
    <lineage>
        <taxon>Bacteria</taxon>
        <taxon>Bacillati</taxon>
        <taxon>Actinomycetota</taxon>
        <taxon>Actinomycetes</taxon>
        <taxon>Propionibacteriales</taxon>
        <taxon>Nocardioidaceae</taxon>
        <taxon>Nocardioides</taxon>
    </lineage>
</organism>
<dbReference type="InterPro" id="IPR027478">
    <property type="entry name" value="LdcA_N"/>
</dbReference>
<dbReference type="Pfam" id="PF02016">
    <property type="entry name" value="Peptidase_S66"/>
    <property type="match status" value="1"/>
</dbReference>